<gene>
    <name evidence="2" type="ORF">AXK11_06625</name>
</gene>
<dbReference type="AlphaFoldDB" id="A0A139SL96"/>
<comment type="caution">
    <text evidence="2">The sequence shown here is derived from an EMBL/GenBank/DDBJ whole genome shotgun (WGS) entry which is preliminary data.</text>
</comment>
<keyword evidence="1" id="KW-1133">Transmembrane helix</keyword>
<proteinExistence type="predicted"/>
<keyword evidence="3" id="KW-1185">Reference proteome</keyword>
<feature type="transmembrane region" description="Helical" evidence="1">
    <location>
        <begin position="18"/>
        <end position="35"/>
    </location>
</feature>
<feature type="transmembrane region" description="Helical" evidence="1">
    <location>
        <begin position="258"/>
        <end position="277"/>
    </location>
</feature>
<feature type="transmembrane region" description="Helical" evidence="1">
    <location>
        <begin position="143"/>
        <end position="162"/>
    </location>
</feature>
<evidence type="ECO:0008006" key="4">
    <source>
        <dbReference type="Google" id="ProtNLM"/>
    </source>
</evidence>
<dbReference type="Proteomes" id="UP000070058">
    <property type="component" value="Unassembled WGS sequence"/>
</dbReference>
<name>A0A139SL96_9BACT</name>
<reference evidence="3" key="1">
    <citation type="submission" date="2016-02" db="EMBL/GenBank/DDBJ databases">
        <authorList>
            <person name="Sanders J.G."/>
            <person name="Lin J.Y."/>
            <person name="Wertz J.T."/>
            <person name="Russell J.A."/>
            <person name="Moreau C.S."/>
            <person name="Powell S."/>
        </authorList>
    </citation>
    <scope>NUCLEOTIDE SEQUENCE [LARGE SCALE GENOMIC DNA]</scope>
    <source>
        <strain evidence="3">CAG34</strain>
    </source>
</reference>
<evidence type="ECO:0000313" key="2">
    <source>
        <dbReference type="EMBL" id="KXU35325.1"/>
    </source>
</evidence>
<dbReference type="EMBL" id="LSZQ01000050">
    <property type="protein sequence ID" value="KXU35325.1"/>
    <property type="molecule type" value="Genomic_DNA"/>
</dbReference>
<feature type="transmembrane region" description="Helical" evidence="1">
    <location>
        <begin position="226"/>
        <end position="246"/>
    </location>
</feature>
<protein>
    <recommendedName>
        <fullName evidence="4">Glycosyltransferase RgtA/B/C/D-like domain-containing protein</fullName>
    </recommendedName>
</protein>
<feature type="transmembrane region" description="Helical" evidence="1">
    <location>
        <begin position="47"/>
        <end position="66"/>
    </location>
</feature>
<sequence>MLNTVVIKFLFLSGNESLFWARVPGLVSLLMYIYFSYRLLLNRLPHVYGVGCFALLICNPFMLEFFSLARGYGMSFAFMMGALYFASQNIEDFSVSSLYKSLGFGAFSVLSIFSMVYFELALALTLNIAVLLKKDRRTLKQSLLHSFLVGIILLLVIAVPIFRLEKHRGLSYGGECGVYRDTLMSLARYSLGDFKPSSLAPLLLNSFLLISVAGIGFSFFRKWRAPMSGLFVGVTILSVSLIILAHHLAGVKYPIDRVGLFLYPLMILSLCFCLYSLGRWVSMSLLAVLVSAFFMNFISRANFYKTTLWDFDAHTTQILEMINAKGQAEGQVMALEIESVFEKSVSYYIDRNRYNFIRVLCNHGDAKGRESPRYFLYFSQNVFPDADFVKHDRDRLPHGLSEGDIFIEYPDEKIIIFGELRGSLNY</sequence>
<keyword evidence="1" id="KW-0472">Membrane</keyword>
<evidence type="ECO:0000256" key="1">
    <source>
        <dbReference type="SAM" id="Phobius"/>
    </source>
</evidence>
<feature type="transmembrane region" description="Helical" evidence="1">
    <location>
        <begin position="283"/>
        <end position="299"/>
    </location>
</feature>
<accession>A0A139SL96</accession>
<keyword evidence="1" id="KW-0812">Transmembrane</keyword>
<feature type="transmembrane region" description="Helical" evidence="1">
    <location>
        <begin position="199"/>
        <end position="220"/>
    </location>
</feature>
<organism evidence="2 3">
    <name type="scientific">Cephaloticoccus primus</name>
    <dbReference type="NCBI Taxonomy" id="1548207"/>
    <lineage>
        <taxon>Bacteria</taxon>
        <taxon>Pseudomonadati</taxon>
        <taxon>Verrucomicrobiota</taxon>
        <taxon>Opitutia</taxon>
        <taxon>Opitutales</taxon>
        <taxon>Opitutaceae</taxon>
        <taxon>Cephaloticoccus</taxon>
    </lineage>
</organism>
<evidence type="ECO:0000313" key="3">
    <source>
        <dbReference type="Proteomes" id="UP000070058"/>
    </source>
</evidence>
<feature type="transmembrane region" description="Helical" evidence="1">
    <location>
        <begin position="102"/>
        <end position="131"/>
    </location>
</feature>